<evidence type="ECO:0000259" key="6">
    <source>
        <dbReference type="Pfam" id="PF04932"/>
    </source>
</evidence>
<feature type="transmembrane region" description="Helical" evidence="5">
    <location>
        <begin position="129"/>
        <end position="150"/>
    </location>
</feature>
<name>A0ABX9IAJ4_9ACTN</name>
<keyword evidence="2 5" id="KW-0812">Transmembrane</keyword>
<keyword evidence="3 5" id="KW-1133">Transmembrane helix</keyword>
<keyword evidence="8" id="KW-1185">Reference proteome</keyword>
<feature type="transmembrane region" description="Helical" evidence="5">
    <location>
        <begin position="39"/>
        <end position="57"/>
    </location>
</feature>
<dbReference type="InterPro" id="IPR007016">
    <property type="entry name" value="O-antigen_ligase-rel_domated"/>
</dbReference>
<protein>
    <submittedName>
        <fullName evidence="7">Polymerase</fullName>
    </submittedName>
</protein>
<feature type="transmembrane region" description="Helical" evidence="5">
    <location>
        <begin position="345"/>
        <end position="365"/>
    </location>
</feature>
<comment type="caution">
    <text evidence="7">The sequence shown here is derived from an EMBL/GenBank/DDBJ whole genome shotgun (WGS) entry which is preliminary data.</text>
</comment>
<evidence type="ECO:0000256" key="5">
    <source>
        <dbReference type="SAM" id="Phobius"/>
    </source>
</evidence>
<feature type="transmembrane region" description="Helical" evidence="5">
    <location>
        <begin position="292"/>
        <end position="312"/>
    </location>
</feature>
<dbReference type="RefSeq" id="WP_115938976.1">
    <property type="nucleotide sequence ID" value="NZ_PCZS01000002.1"/>
</dbReference>
<keyword evidence="4 5" id="KW-0472">Membrane</keyword>
<evidence type="ECO:0000256" key="1">
    <source>
        <dbReference type="ARBA" id="ARBA00004141"/>
    </source>
</evidence>
<dbReference type="InterPro" id="IPR051533">
    <property type="entry name" value="WaaL-like"/>
</dbReference>
<reference evidence="7 8" key="1">
    <citation type="submission" date="2017-09" db="EMBL/GenBank/DDBJ databases">
        <authorList>
            <person name="Bumgarner R.E."/>
        </authorList>
    </citation>
    <scope>NUCLEOTIDE SEQUENCE [LARGE SCALE GENOMIC DNA]</scope>
    <source>
        <strain evidence="7 8">T34998</strain>
    </source>
</reference>
<feature type="transmembrane region" description="Helical" evidence="5">
    <location>
        <begin position="182"/>
        <end position="203"/>
    </location>
</feature>
<evidence type="ECO:0000313" key="7">
    <source>
        <dbReference type="EMBL" id="REB69355.1"/>
    </source>
</evidence>
<proteinExistence type="predicted"/>
<dbReference type="PANTHER" id="PTHR37422">
    <property type="entry name" value="TEICHURONIC ACID BIOSYNTHESIS PROTEIN TUAE"/>
    <property type="match status" value="1"/>
</dbReference>
<gene>
    <name evidence="7" type="ORF">CP880_07980</name>
</gene>
<feature type="transmembrane region" description="Helical" evidence="5">
    <location>
        <begin position="249"/>
        <end position="267"/>
    </location>
</feature>
<feature type="transmembrane region" description="Helical" evidence="5">
    <location>
        <begin position="69"/>
        <end position="90"/>
    </location>
</feature>
<dbReference type="Proteomes" id="UP000256324">
    <property type="component" value="Unassembled WGS sequence"/>
</dbReference>
<feature type="transmembrane region" description="Helical" evidence="5">
    <location>
        <begin position="374"/>
        <end position="395"/>
    </location>
</feature>
<organism evidence="7 8">
    <name type="scientific">Cutibacterium namnetense</name>
    <dbReference type="NCBI Taxonomy" id="1574624"/>
    <lineage>
        <taxon>Bacteria</taxon>
        <taxon>Bacillati</taxon>
        <taxon>Actinomycetota</taxon>
        <taxon>Actinomycetes</taxon>
        <taxon>Propionibacteriales</taxon>
        <taxon>Propionibacteriaceae</taxon>
        <taxon>Cutibacterium</taxon>
    </lineage>
</organism>
<feature type="transmembrane region" description="Helical" evidence="5">
    <location>
        <begin position="96"/>
        <end position="117"/>
    </location>
</feature>
<comment type="subcellular location">
    <subcellularLocation>
        <location evidence="1">Membrane</location>
        <topology evidence="1">Multi-pass membrane protein</topology>
    </subcellularLocation>
</comment>
<evidence type="ECO:0000256" key="2">
    <source>
        <dbReference type="ARBA" id="ARBA00022692"/>
    </source>
</evidence>
<dbReference type="PANTHER" id="PTHR37422:SF13">
    <property type="entry name" value="LIPOPOLYSACCHARIDE BIOSYNTHESIS PROTEIN PA4999-RELATED"/>
    <property type="match status" value="1"/>
</dbReference>
<dbReference type="Pfam" id="PF04932">
    <property type="entry name" value="Wzy_C"/>
    <property type="match status" value="1"/>
</dbReference>
<feature type="transmembrane region" description="Helical" evidence="5">
    <location>
        <begin position="215"/>
        <end position="243"/>
    </location>
</feature>
<evidence type="ECO:0000313" key="8">
    <source>
        <dbReference type="Proteomes" id="UP000256324"/>
    </source>
</evidence>
<evidence type="ECO:0000256" key="4">
    <source>
        <dbReference type="ARBA" id="ARBA00023136"/>
    </source>
</evidence>
<sequence>MTGRPEHPDSSLSKFVEGLSVLLPPAALLGPWAGVGSVFGYRILVVLLAGCAVTGWIRPAQVRRFSRAACAIVIVAVAWAVVGTVGAIRLGPYRDLSSLMGGGLALMGAWSVARLISDGHLRRERALRNIAIGWAGAVWMGVPLAVWEILTARHLDTYADGAWRNHPELYHQPATWLTNPNLYAVFLAVGSVWVGVVGSRSAVRWVRIVAAVTMMVGLGLLVATASRLVCAALLLAVMVRLWAAPRWRWALLGVVVAGAVVIVATHLDQVGLTWHRFIGVLIHHNNEGPSSFAVRTTLLAWGLALVMAHPLLGAGPGGYRASILAAPRRWFPHGKTDPHNGVLEIASQYGLVVTALFAVCWCLAVGRCWRSRRWWGAALIIAMPVLSLANSTYLVQSVNQFGGLVCVLVASSCPRKAPQGRED</sequence>
<evidence type="ECO:0000256" key="3">
    <source>
        <dbReference type="ARBA" id="ARBA00022989"/>
    </source>
</evidence>
<accession>A0ABX9IAJ4</accession>
<dbReference type="EMBL" id="PCZS01000002">
    <property type="protein sequence ID" value="REB69355.1"/>
    <property type="molecule type" value="Genomic_DNA"/>
</dbReference>
<feature type="domain" description="O-antigen ligase-related" evidence="6">
    <location>
        <begin position="214"/>
        <end position="358"/>
    </location>
</feature>